<comment type="caution">
    <text evidence="1">The sequence shown here is derived from an EMBL/GenBank/DDBJ whole genome shotgun (WGS) entry which is preliminary data.</text>
</comment>
<proteinExistence type="predicted"/>
<organism evidence="1 2">
    <name type="scientific">Favolaschia claudopus</name>
    <dbReference type="NCBI Taxonomy" id="2862362"/>
    <lineage>
        <taxon>Eukaryota</taxon>
        <taxon>Fungi</taxon>
        <taxon>Dikarya</taxon>
        <taxon>Basidiomycota</taxon>
        <taxon>Agaricomycotina</taxon>
        <taxon>Agaricomycetes</taxon>
        <taxon>Agaricomycetidae</taxon>
        <taxon>Agaricales</taxon>
        <taxon>Marasmiineae</taxon>
        <taxon>Mycenaceae</taxon>
        <taxon>Favolaschia</taxon>
    </lineage>
</organism>
<protein>
    <submittedName>
        <fullName evidence="1">Uncharacterized protein</fullName>
    </submittedName>
</protein>
<dbReference type="EMBL" id="JAWWNJ010000028">
    <property type="protein sequence ID" value="KAK7028377.1"/>
    <property type="molecule type" value="Genomic_DNA"/>
</dbReference>
<evidence type="ECO:0000313" key="1">
    <source>
        <dbReference type="EMBL" id="KAK7028377.1"/>
    </source>
</evidence>
<reference evidence="1 2" key="1">
    <citation type="journal article" date="2024" name="J Genomics">
        <title>Draft genome sequencing and assembly of Favolaschia claudopus CIRM-BRFM 2984 isolated from oak limbs.</title>
        <authorList>
            <person name="Navarro D."/>
            <person name="Drula E."/>
            <person name="Chaduli D."/>
            <person name="Cazenave R."/>
            <person name="Ahrendt S."/>
            <person name="Wang J."/>
            <person name="Lipzen A."/>
            <person name="Daum C."/>
            <person name="Barry K."/>
            <person name="Grigoriev I.V."/>
            <person name="Favel A."/>
            <person name="Rosso M.N."/>
            <person name="Martin F."/>
        </authorList>
    </citation>
    <scope>NUCLEOTIDE SEQUENCE [LARGE SCALE GENOMIC DNA]</scope>
    <source>
        <strain evidence="1 2">CIRM-BRFM 2984</strain>
    </source>
</reference>
<evidence type="ECO:0000313" key="2">
    <source>
        <dbReference type="Proteomes" id="UP001362999"/>
    </source>
</evidence>
<keyword evidence="2" id="KW-1185">Reference proteome</keyword>
<accession>A0AAW0BP75</accession>
<dbReference type="AlphaFoldDB" id="A0AAW0BP75"/>
<sequence length="121" mass="13187">MALSEEISQTVTSSESPAYYLRSPMFSDSQNFTVSGGTFTTITKSYAATSAPILSDFRTLPGPLGEIDLQQKLSLKGGTLLTLWRPENCSIRQLYSARIRGQKLKVTVAMYQGNGAEKVVS</sequence>
<dbReference type="Proteomes" id="UP001362999">
    <property type="component" value="Unassembled WGS sequence"/>
</dbReference>
<name>A0AAW0BP75_9AGAR</name>
<gene>
    <name evidence="1" type="ORF">R3P38DRAFT_2935732</name>
</gene>